<dbReference type="Pfam" id="PF12796">
    <property type="entry name" value="Ank_2"/>
    <property type="match status" value="1"/>
</dbReference>
<evidence type="ECO:0000313" key="2">
    <source>
        <dbReference type="EMBL" id="KAL3665610.1"/>
    </source>
</evidence>
<accession>A0ABD3FF96</accession>
<dbReference type="InterPro" id="IPR002110">
    <property type="entry name" value="Ankyrin_rpt"/>
</dbReference>
<protein>
    <recommendedName>
        <fullName evidence="4">Ankyrin repeat-containing domain</fullName>
    </recommendedName>
</protein>
<dbReference type="AlphaFoldDB" id="A0ABD3FF96"/>
<dbReference type="PANTHER" id="PTHR46586">
    <property type="entry name" value="ANKYRIN REPEAT-CONTAINING PROTEIN"/>
    <property type="match status" value="1"/>
</dbReference>
<dbReference type="InterPro" id="IPR052050">
    <property type="entry name" value="SecEffector_AnkRepeat"/>
</dbReference>
<organism evidence="2 3">
    <name type="scientific">Phytophthora oleae</name>
    <dbReference type="NCBI Taxonomy" id="2107226"/>
    <lineage>
        <taxon>Eukaryota</taxon>
        <taxon>Sar</taxon>
        <taxon>Stramenopiles</taxon>
        <taxon>Oomycota</taxon>
        <taxon>Peronosporomycetes</taxon>
        <taxon>Peronosporales</taxon>
        <taxon>Peronosporaceae</taxon>
        <taxon>Phytophthora</taxon>
    </lineage>
</organism>
<keyword evidence="1" id="KW-1133">Transmembrane helix</keyword>
<evidence type="ECO:0000256" key="1">
    <source>
        <dbReference type="SAM" id="Phobius"/>
    </source>
</evidence>
<feature type="transmembrane region" description="Helical" evidence="1">
    <location>
        <begin position="32"/>
        <end position="51"/>
    </location>
</feature>
<dbReference type="PANTHER" id="PTHR46586:SF3">
    <property type="entry name" value="ANKYRIN REPEAT-CONTAINING PROTEIN"/>
    <property type="match status" value="1"/>
</dbReference>
<evidence type="ECO:0000313" key="3">
    <source>
        <dbReference type="Proteomes" id="UP001632037"/>
    </source>
</evidence>
<keyword evidence="1" id="KW-0812">Transmembrane</keyword>
<dbReference type="InterPro" id="IPR036770">
    <property type="entry name" value="Ankyrin_rpt-contain_sf"/>
</dbReference>
<reference evidence="2 3" key="1">
    <citation type="submission" date="2024-09" db="EMBL/GenBank/DDBJ databases">
        <title>Genome sequencing and assembly of Phytophthora oleae, isolate VK10A, causative agent of rot of olive drupes.</title>
        <authorList>
            <person name="Conti Taguali S."/>
            <person name="Riolo M."/>
            <person name="La Spada F."/>
            <person name="Cacciola S.O."/>
            <person name="Dionisio G."/>
        </authorList>
    </citation>
    <scope>NUCLEOTIDE SEQUENCE [LARGE SCALE GENOMIC DNA]</scope>
    <source>
        <strain evidence="2 3">VK10A</strain>
    </source>
</reference>
<dbReference type="Proteomes" id="UP001632037">
    <property type="component" value="Unassembled WGS sequence"/>
</dbReference>
<comment type="caution">
    <text evidence="2">The sequence shown here is derived from an EMBL/GenBank/DDBJ whole genome shotgun (WGS) entry which is preliminary data.</text>
</comment>
<proteinExistence type="predicted"/>
<keyword evidence="3" id="KW-1185">Reference proteome</keyword>
<evidence type="ECO:0008006" key="4">
    <source>
        <dbReference type="Google" id="ProtNLM"/>
    </source>
</evidence>
<gene>
    <name evidence="2" type="ORF">V7S43_009644</name>
</gene>
<keyword evidence="1" id="KW-0472">Membrane</keyword>
<sequence>MLRVYSDAALHAALLLVGAAFIWLWLADTIRWRVWPLSVLLWVMVHLWRIIQDRVKAQKLEEPQEDKTMRTQEDRCQKWISPAGAKVAAKVIRNAELFRLIMSFKRGLPNLVLDFERTYMDEWFAMFEPQDEYPELGMLPKLAIWKNDFRVFRMVQALQEFPYYRRDPTLDFNDVRRFAAVSGRTDVLEYLHSYPEDGPSAQWDPHLLNDAIHAGQLGVVRWLVSQRKEACVYLTSKAINSTAARNLELLQFLHEEIKEGFTTGAMNLAAEKGKLDIVRFLHENRTEGCTTRAMDGAARNGHFAVVKFLHENRTEGCTTSAMDGAARNGHFQVLQFLHEHRREGCTTTAMDAAAQFNRKNIMEFLRIHRREGCSEWAMAGAAANGHIDMVRYLHQEMHVQRIGGSASIAAQNGHFQVFEYLCANYPVTAHDYGE</sequence>
<name>A0ABD3FF96_9STRA</name>
<dbReference type="EMBL" id="JBIMZQ010000020">
    <property type="protein sequence ID" value="KAL3665610.1"/>
    <property type="molecule type" value="Genomic_DNA"/>
</dbReference>
<dbReference type="Gene3D" id="1.25.40.20">
    <property type="entry name" value="Ankyrin repeat-containing domain"/>
    <property type="match status" value="1"/>
</dbReference>
<feature type="transmembrane region" description="Helical" evidence="1">
    <location>
        <begin position="7"/>
        <end position="26"/>
    </location>
</feature>
<dbReference type="SUPFAM" id="SSF48403">
    <property type="entry name" value="Ankyrin repeat"/>
    <property type="match status" value="1"/>
</dbReference>